<dbReference type="GO" id="GO:0016020">
    <property type="term" value="C:membrane"/>
    <property type="evidence" value="ECO:0007669"/>
    <property type="project" value="UniProtKB-SubCell"/>
</dbReference>
<dbReference type="EMBL" id="VFMJ01000001">
    <property type="protein sequence ID" value="TQI85186.1"/>
    <property type="molecule type" value="Genomic_DNA"/>
</dbReference>
<keyword evidence="2 5" id="KW-0812">Transmembrane</keyword>
<feature type="transmembrane region" description="Helical" evidence="5">
    <location>
        <begin position="75"/>
        <end position="93"/>
    </location>
</feature>
<name>A0AA46K5T4_SERMA</name>
<sequence>MKIRKVRLMAIIATLLVSVDVIQFSGLRLTLIPLLCYGVYTIYKKRSIDKWLIYVILFAVACLPSVLYSPLQGKSLGYVLWIIFNYLSVSIVYKNLVAADESQAILGVRDAYRIQVIIGAILYFTGIQWRAQVLYYEPSYFALSLTPYIVLVFSAYLKSGRAGATQQKYASPMDVAFLLVALYTTKSANMLFVFLIAAIVLSLYGKGKFKKIIVMIAMCSVAWLGMSWYSESNNDLISETFQNFSNSANLFDAAMDRTGNRWPRAQLTFDTAFNTFFGVGIGTFQEYTLTTYLPKFSGMPEYISPLGNEPINIYFEIAATCGWMALAVWLAWHFKLLAEANRDKSSAPIIVCSLIVAMLALFIESNFMRPYYWMLIGMVMGQISYAKCHRDEGS</sequence>
<keyword evidence="7" id="KW-0436">Ligase</keyword>
<feature type="transmembrane region" description="Helical" evidence="5">
    <location>
        <begin position="313"/>
        <end position="334"/>
    </location>
</feature>
<dbReference type="Pfam" id="PF04932">
    <property type="entry name" value="Wzy_C"/>
    <property type="match status" value="1"/>
</dbReference>
<feature type="transmembrane region" description="Helical" evidence="5">
    <location>
        <begin position="139"/>
        <end position="157"/>
    </location>
</feature>
<feature type="transmembrane region" description="Helical" evidence="5">
    <location>
        <begin position="51"/>
        <end position="69"/>
    </location>
</feature>
<evidence type="ECO:0000313" key="8">
    <source>
        <dbReference type="Proteomes" id="UP000320710"/>
    </source>
</evidence>
<dbReference type="InterPro" id="IPR007016">
    <property type="entry name" value="O-antigen_ligase-rel_domated"/>
</dbReference>
<feature type="transmembrane region" description="Helical" evidence="5">
    <location>
        <begin position="346"/>
        <end position="365"/>
    </location>
</feature>
<dbReference type="Proteomes" id="UP000320710">
    <property type="component" value="Unassembled WGS sequence"/>
</dbReference>
<reference evidence="7 8" key="1">
    <citation type="submission" date="2019-06" db="EMBL/GenBank/DDBJ databases">
        <authorList>
            <person name="Deangelis K."/>
            <person name="Huntemann M."/>
            <person name="Clum A."/>
            <person name="Pillay M."/>
            <person name="Palaniappan K."/>
            <person name="Varghese N."/>
            <person name="Mikhailova N."/>
            <person name="Stamatis D."/>
            <person name="Reddy T."/>
            <person name="Daum C."/>
            <person name="Shapiro N."/>
            <person name="Ivanova N."/>
            <person name="Kyrpides N."/>
            <person name="Woyke T."/>
        </authorList>
    </citation>
    <scope>NUCLEOTIDE SEQUENCE [LARGE SCALE GENOMIC DNA]</scope>
    <source>
        <strain evidence="7 8">106R</strain>
    </source>
</reference>
<accession>A0AA46K5T4</accession>
<keyword evidence="4 5" id="KW-0472">Membrane</keyword>
<evidence type="ECO:0000256" key="5">
    <source>
        <dbReference type="SAM" id="Phobius"/>
    </source>
</evidence>
<evidence type="ECO:0000256" key="1">
    <source>
        <dbReference type="ARBA" id="ARBA00004141"/>
    </source>
</evidence>
<keyword evidence="3 5" id="KW-1133">Transmembrane helix</keyword>
<feature type="transmembrane region" description="Helical" evidence="5">
    <location>
        <begin position="114"/>
        <end position="133"/>
    </location>
</feature>
<comment type="caution">
    <text evidence="7">The sequence shown here is derived from an EMBL/GenBank/DDBJ whole genome shotgun (WGS) entry which is preliminary data.</text>
</comment>
<evidence type="ECO:0000259" key="6">
    <source>
        <dbReference type="Pfam" id="PF04932"/>
    </source>
</evidence>
<gene>
    <name evidence="7" type="ORF">FHU12_2733</name>
</gene>
<protein>
    <submittedName>
        <fullName evidence="7">O-antigen ligase-like membrane protein</fullName>
    </submittedName>
</protein>
<feature type="transmembrane region" description="Helical" evidence="5">
    <location>
        <begin position="212"/>
        <end position="229"/>
    </location>
</feature>
<evidence type="ECO:0000313" key="7">
    <source>
        <dbReference type="EMBL" id="TQI85186.1"/>
    </source>
</evidence>
<feature type="domain" description="O-antigen ligase-related" evidence="6">
    <location>
        <begin position="176"/>
        <end position="330"/>
    </location>
</feature>
<proteinExistence type="predicted"/>
<evidence type="ECO:0000256" key="2">
    <source>
        <dbReference type="ARBA" id="ARBA00022692"/>
    </source>
</evidence>
<evidence type="ECO:0000256" key="3">
    <source>
        <dbReference type="ARBA" id="ARBA00022989"/>
    </source>
</evidence>
<reference evidence="7 8" key="2">
    <citation type="submission" date="2019-07" db="EMBL/GenBank/DDBJ databases">
        <title>Investigation of anaerobic lignin degradation for improved lignocellulosic biofuels.</title>
        <authorList>
            <person name="Deangelis K.PhD."/>
        </authorList>
    </citation>
    <scope>NUCLEOTIDE SEQUENCE [LARGE SCALE GENOMIC DNA]</scope>
    <source>
        <strain evidence="7 8">106R</strain>
    </source>
</reference>
<dbReference type="GO" id="GO:0016874">
    <property type="term" value="F:ligase activity"/>
    <property type="evidence" value="ECO:0007669"/>
    <property type="project" value="UniProtKB-KW"/>
</dbReference>
<comment type="subcellular location">
    <subcellularLocation>
        <location evidence="1">Membrane</location>
        <topology evidence="1">Multi-pass membrane protein</topology>
    </subcellularLocation>
</comment>
<dbReference type="AlphaFoldDB" id="A0AA46K5T4"/>
<evidence type="ECO:0000256" key="4">
    <source>
        <dbReference type="ARBA" id="ARBA00023136"/>
    </source>
</evidence>
<organism evidence="7 8">
    <name type="scientific">Serratia marcescens</name>
    <dbReference type="NCBI Taxonomy" id="615"/>
    <lineage>
        <taxon>Bacteria</taxon>
        <taxon>Pseudomonadati</taxon>
        <taxon>Pseudomonadota</taxon>
        <taxon>Gammaproteobacteria</taxon>
        <taxon>Enterobacterales</taxon>
        <taxon>Yersiniaceae</taxon>
        <taxon>Serratia</taxon>
    </lineage>
</organism>